<gene>
    <name evidence="2" type="ORF">QFW80_02195</name>
</gene>
<evidence type="ECO:0000313" key="3">
    <source>
        <dbReference type="Proteomes" id="UP001156831"/>
    </source>
</evidence>
<name>A0ABT6JF73_9GAMM</name>
<dbReference type="SUPFAM" id="SSF55729">
    <property type="entry name" value="Acyl-CoA N-acyltransferases (Nat)"/>
    <property type="match status" value="1"/>
</dbReference>
<reference evidence="2 3" key="1">
    <citation type="submission" date="2023-04" db="EMBL/GenBank/DDBJ databases">
        <title>Luteimonas sp. M1R5S18.</title>
        <authorList>
            <person name="Sun J.-Q."/>
        </authorList>
    </citation>
    <scope>NUCLEOTIDE SEQUENCE [LARGE SCALE GENOMIC DNA]</scope>
    <source>
        <strain evidence="2 3">M1R5S18</strain>
    </source>
</reference>
<feature type="domain" description="N-acetyltransferase" evidence="1">
    <location>
        <begin position="33"/>
        <end position="181"/>
    </location>
</feature>
<sequence length="204" mass="22469">MTGIDALPAPWRSVPRLVGRHAVLEPLQAAHADGLRAVVEGGGLDALWYTHVPAPDRVDAYVAGVLEAQAQGRELPFVVRAADGAIVGCTRFYGLEPEVPKLLIGYTWYAPRVQRSGVNTECKRMLLEHAFDTLRCVNVSFETSWFNHASRAAIARLGAKQDGVLRNAKRHSDGSLRDTVVFSILDTEWLAVRRHLQARLDAHA</sequence>
<keyword evidence="2" id="KW-0808">Transferase</keyword>
<dbReference type="InterPro" id="IPR000182">
    <property type="entry name" value="GNAT_dom"/>
</dbReference>
<dbReference type="InterPro" id="IPR016181">
    <property type="entry name" value="Acyl_CoA_acyltransferase"/>
</dbReference>
<dbReference type="GO" id="GO:0016740">
    <property type="term" value="F:transferase activity"/>
    <property type="evidence" value="ECO:0007669"/>
    <property type="project" value="UniProtKB-KW"/>
</dbReference>
<dbReference type="PANTHER" id="PTHR43610">
    <property type="entry name" value="BLL6696 PROTEIN"/>
    <property type="match status" value="1"/>
</dbReference>
<dbReference type="Gene3D" id="3.40.630.30">
    <property type="match status" value="1"/>
</dbReference>
<comment type="caution">
    <text evidence="2">The sequence shown here is derived from an EMBL/GenBank/DDBJ whole genome shotgun (WGS) entry which is preliminary data.</text>
</comment>
<dbReference type="Proteomes" id="UP001156831">
    <property type="component" value="Unassembled WGS sequence"/>
</dbReference>
<dbReference type="EMBL" id="JARXRN010000016">
    <property type="protein sequence ID" value="MDH5829331.1"/>
    <property type="molecule type" value="Genomic_DNA"/>
</dbReference>
<dbReference type="PROSITE" id="PS51186">
    <property type="entry name" value="GNAT"/>
    <property type="match status" value="1"/>
</dbReference>
<evidence type="ECO:0000313" key="2">
    <source>
        <dbReference type="EMBL" id="MDH5829331.1"/>
    </source>
</evidence>
<protein>
    <submittedName>
        <fullName evidence="2">GNAT family protein</fullName>
        <ecNumber evidence="2">2.-.-.-</ecNumber>
    </submittedName>
</protein>
<accession>A0ABT6JF73</accession>
<organism evidence="2 3">
    <name type="scientific">Luteimonas rhizosphaericola</name>
    <dbReference type="NCBI Taxonomy" id="3042024"/>
    <lineage>
        <taxon>Bacteria</taxon>
        <taxon>Pseudomonadati</taxon>
        <taxon>Pseudomonadota</taxon>
        <taxon>Gammaproteobacteria</taxon>
        <taxon>Lysobacterales</taxon>
        <taxon>Lysobacteraceae</taxon>
        <taxon>Luteimonas</taxon>
    </lineage>
</organism>
<evidence type="ECO:0000259" key="1">
    <source>
        <dbReference type="PROSITE" id="PS51186"/>
    </source>
</evidence>
<dbReference type="PANTHER" id="PTHR43610:SF1">
    <property type="entry name" value="N-ACETYLTRANSFERASE DOMAIN-CONTAINING PROTEIN"/>
    <property type="match status" value="1"/>
</dbReference>
<dbReference type="RefSeq" id="WP_280599436.1">
    <property type="nucleotide sequence ID" value="NZ_JARXRN010000016.1"/>
</dbReference>
<dbReference type="EC" id="2.-.-.-" evidence="2"/>
<dbReference type="Pfam" id="PF13302">
    <property type="entry name" value="Acetyltransf_3"/>
    <property type="match status" value="1"/>
</dbReference>
<keyword evidence="3" id="KW-1185">Reference proteome</keyword>
<proteinExistence type="predicted"/>